<dbReference type="eggNOG" id="COG4932">
    <property type="taxonomic scope" value="Bacteria"/>
</dbReference>
<feature type="domain" description="SpaA-like prealbumin fold" evidence="2">
    <location>
        <begin position="309"/>
        <end position="413"/>
    </location>
</feature>
<dbReference type="InterPro" id="IPR006311">
    <property type="entry name" value="TAT_signal"/>
</dbReference>
<dbReference type="PROSITE" id="PS51318">
    <property type="entry name" value="TAT"/>
    <property type="match status" value="1"/>
</dbReference>
<name>E6SE78_INTC7</name>
<dbReference type="AlphaFoldDB" id="E6SE78"/>
<dbReference type="Proteomes" id="UP000008914">
    <property type="component" value="Chromosome"/>
</dbReference>
<dbReference type="KEGG" id="ica:Intca_2217"/>
<dbReference type="InterPro" id="IPR055371">
    <property type="entry name" value="SpaA_PFL_dom_4"/>
</dbReference>
<keyword evidence="4" id="KW-1185">Reference proteome</keyword>
<dbReference type="EMBL" id="CP002343">
    <property type="protein sequence ID" value="ADU48726.1"/>
    <property type="molecule type" value="Genomic_DNA"/>
</dbReference>
<feature type="region of interest" description="Disordered" evidence="1">
    <location>
        <begin position="1"/>
        <end position="22"/>
    </location>
</feature>
<sequence>MNSSLASSRGRPKRGRHEQPTARRRWLAALAVLALPLAVLVSPPATASHGDATLAGSNFEIDDDANLKRDHAAPSEDWGTVSEQRAVDLPTGQTDNSYKGGVKEDTECPAETTGTIPNNKSDLLTFHVWEEAATTGNKGFLNLAWSRVSDPSGTTLMDFEFNQSNVNCTGSPNKVRTGDGPGPLTDDLLIEYAIDQGGARADISARRWQGTAWGTSIDLDAGTGCGGGPCAVGTISSSVIPAADSDGLGEKQARTFGEAQIDLRLIFDDTKCTSFGSAMLKSRSSDAFTSQVKDFISPVGIDLKNCGKVIIRKQTLPDEDPNTTLFDYTKAFGTDPATPDTFQLADDGVNDYGQTVLFGSGYTVEEGTPPVGWAFKSLDCSDSSGVTPTILGAKVTFAIDDEDDVLDCTYTNEALGTVIIKKVINDGAAYNQSFAFTTSTLTGGNFSLTPTGTGEAGSASKTFSNLSTGVTYDASETVPVNWNLVSSTCDDGDSTPAAIKLLPGETVTCTFVNRVERGVVKILKQRKHAADGPGDHPHAGVTFTLTGGDLAAPGVTGVTNASGEICFNGLVVSALAGNYSVAETVPAGYKLLSTNPQGGIVVTEGTCGGKTTYDAEFLNMPLTNLTVSVDSQVNGGTASTIECGLAAADPDASTGADGDGSFTKNDLEPGTYTCTVVIDP</sequence>
<evidence type="ECO:0000256" key="1">
    <source>
        <dbReference type="SAM" id="MobiDB-lite"/>
    </source>
</evidence>
<dbReference type="Gene3D" id="2.60.40.10">
    <property type="entry name" value="Immunoglobulins"/>
    <property type="match status" value="1"/>
</dbReference>
<feature type="region of interest" description="Disordered" evidence="1">
    <location>
        <begin position="70"/>
        <end position="116"/>
    </location>
</feature>
<evidence type="ECO:0000313" key="4">
    <source>
        <dbReference type="Proteomes" id="UP000008914"/>
    </source>
</evidence>
<evidence type="ECO:0000259" key="2">
    <source>
        <dbReference type="Pfam" id="PF24514"/>
    </source>
</evidence>
<feature type="domain" description="SpaA-like prealbumin fold" evidence="2">
    <location>
        <begin position="418"/>
        <end position="514"/>
    </location>
</feature>
<proteinExistence type="predicted"/>
<accession>E6SE78</accession>
<feature type="compositionally biased region" description="Basic residues" evidence="1">
    <location>
        <begin position="10"/>
        <end position="22"/>
    </location>
</feature>
<dbReference type="STRING" id="710696.Intca_2217"/>
<dbReference type="InterPro" id="IPR013783">
    <property type="entry name" value="Ig-like_fold"/>
</dbReference>
<evidence type="ECO:0000313" key="3">
    <source>
        <dbReference type="EMBL" id="ADU48726.1"/>
    </source>
</evidence>
<dbReference type="HOGENOM" id="CLU_477206_0_0_11"/>
<reference evidence="3 4" key="1">
    <citation type="journal article" date="2010" name="Stand. Genomic Sci.">
        <title>Complete genome sequence of Intrasporangium calvum type strain (7 KIP).</title>
        <authorList>
            <person name="Del Rio T.G."/>
            <person name="Chertkov O."/>
            <person name="Yasawong M."/>
            <person name="Lucas S."/>
            <person name="Deshpande S."/>
            <person name="Cheng J.F."/>
            <person name="Detter C."/>
            <person name="Tapia R."/>
            <person name="Han C."/>
            <person name="Goodwin L."/>
            <person name="Pitluck S."/>
            <person name="Liolios K."/>
            <person name="Ivanova N."/>
            <person name="Mavromatis K."/>
            <person name="Pati A."/>
            <person name="Chen A."/>
            <person name="Palaniappan K."/>
            <person name="Land M."/>
            <person name="Hauser L."/>
            <person name="Chang Y.J."/>
            <person name="Jeffries C.D."/>
            <person name="Rohde M."/>
            <person name="Pukall R."/>
            <person name="Sikorski J."/>
            <person name="Goker M."/>
            <person name="Woyke T."/>
            <person name="Bristow J."/>
            <person name="Eisen J.A."/>
            <person name="Markowitz V."/>
            <person name="Hugenholtz P."/>
            <person name="Kyrpides N.C."/>
            <person name="Klenk H.P."/>
            <person name="Lapidus A."/>
        </authorList>
    </citation>
    <scope>NUCLEOTIDE SEQUENCE [LARGE SCALE GENOMIC DNA]</scope>
    <source>
        <strain evidence="4">ATCC 23552 / DSM 43043 / JCM 3097 / NBRC 12989 / 7 KIP</strain>
    </source>
</reference>
<dbReference type="Pfam" id="PF24514">
    <property type="entry name" value="SpaA_4"/>
    <property type="match status" value="2"/>
</dbReference>
<organism evidence="3 4">
    <name type="scientific">Intrasporangium calvum (strain ATCC 23552 / DSM 43043 / JCM 3097 / NBRC 12989 / NCIMB 10167 / NRRL B-3866 / 7 KIP)</name>
    <dbReference type="NCBI Taxonomy" id="710696"/>
    <lineage>
        <taxon>Bacteria</taxon>
        <taxon>Bacillati</taxon>
        <taxon>Actinomycetota</taxon>
        <taxon>Actinomycetes</taxon>
        <taxon>Micrococcales</taxon>
        <taxon>Intrasporangiaceae</taxon>
        <taxon>Intrasporangium</taxon>
    </lineage>
</organism>
<protein>
    <submittedName>
        <fullName evidence="3">Cna B domain protein</fullName>
    </submittedName>
</protein>
<gene>
    <name evidence="3" type="ordered locus">Intca_2217</name>
</gene>
<dbReference type="GO" id="GO:0005975">
    <property type="term" value="P:carbohydrate metabolic process"/>
    <property type="evidence" value="ECO:0007669"/>
    <property type="project" value="UniProtKB-ARBA"/>
</dbReference>